<dbReference type="InterPro" id="IPR010130">
    <property type="entry name" value="T1SS_OMP_TolC"/>
</dbReference>
<dbReference type="PANTHER" id="PTHR30026">
    <property type="entry name" value="OUTER MEMBRANE PROTEIN TOLC"/>
    <property type="match status" value="1"/>
</dbReference>
<evidence type="ECO:0000256" key="5">
    <source>
        <dbReference type="ARBA" id="ARBA00022692"/>
    </source>
</evidence>
<feature type="chain" id="PRO_5046577674" evidence="9">
    <location>
        <begin position="24"/>
        <end position="451"/>
    </location>
</feature>
<comment type="subcellular location">
    <subcellularLocation>
        <location evidence="1">Cell outer membrane</location>
    </subcellularLocation>
</comment>
<dbReference type="Pfam" id="PF02321">
    <property type="entry name" value="OEP"/>
    <property type="match status" value="2"/>
</dbReference>
<sequence length="451" mass="49256">MKKTITSIIIGIACATSSAISYAEDLLSVYEQAKQNDPVVLKAQAQFLASQEDITQARSVLLPSISASASIGKGESESISNGIYAPVGSIVTTESESSDYGATLNMQLYHHDSWLRLDNAKKVAHTYDIGYQVAKQDLIIRVTQAYFDVLSAKDDLEFAKAEKTAIERQLEQTKQRYSVGLTAVTDVHEAQAQYDNAVTAEIRAENNVYNSEEALRVITNVYPRDLNALNTEKFSASRPIPDSANEWQQMAEAKNLDLIAQKIWVDVAKENINIARSGHYPTIDLSGRYSAGDSEITTVSGTFDNPRLDTHSIGITLTVPIYSGGAISSAVRQQQHNYVAASQDLSQTHRTVVRNARNSYNTVIAAVSGIKALSQAVISAESALKATEAGFEVGTRTIVDVLDSTRNLYNAKRNLSSTRYNYVQSILQLKRAAGTISEQDLKDINQGLSES</sequence>
<keyword evidence="11" id="KW-1185">Reference proteome</keyword>
<gene>
    <name evidence="10" type="primary">tolC</name>
    <name evidence="10" type="ORF">GCM10011501_11190</name>
</gene>
<dbReference type="EMBL" id="BNAH01000004">
    <property type="protein sequence ID" value="GHE84294.1"/>
    <property type="molecule type" value="Genomic_DNA"/>
</dbReference>
<name>A0ABQ3IHX3_9GAMM</name>
<evidence type="ECO:0000256" key="9">
    <source>
        <dbReference type="SAM" id="SignalP"/>
    </source>
</evidence>
<evidence type="ECO:0000313" key="10">
    <source>
        <dbReference type="EMBL" id="GHE84294.1"/>
    </source>
</evidence>
<feature type="signal peptide" evidence="9">
    <location>
        <begin position="1"/>
        <end position="23"/>
    </location>
</feature>
<dbReference type="PANTHER" id="PTHR30026:SF20">
    <property type="entry name" value="OUTER MEMBRANE PROTEIN TOLC"/>
    <property type="match status" value="1"/>
</dbReference>
<evidence type="ECO:0000256" key="7">
    <source>
        <dbReference type="ARBA" id="ARBA00023237"/>
    </source>
</evidence>
<evidence type="ECO:0000256" key="6">
    <source>
        <dbReference type="ARBA" id="ARBA00023136"/>
    </source>
</evidence>
<keyword evidence="5" id="KW-0812">Transmembrane</keyword>
<dbReference type="SUPFAM" id="SSF56954">
    <property type="entry name" value="Outer membrane efflux proteins (OEP)"/>
    <property type="match status" value="1"/>
</dbReference>
<keyword evidence="4" id="KW-1134">Transmembrane beta strand</keyword>
<dbReference type="InterPro" id="IPR051906">
    <property type="entry name" value="TolC-like"/>
</dbReference>
<comment type="similarity">
    <text evidence="2">Belongs to the outer membrane factor (OMF) (TC 1.B.17) family.</text>
</comment>
<reference evidence="11" key="1">
    <citation type="journal article" date="2019" name="Int. J. Syst. Evol. Microbiol.">
        <title>The Global Catalogue of Microorganisms (GCM) 10K type strain sequencing project: providing services to taxonomists for standard genome sequencing and annotation.</title>
        <authorList>
            <consortium name="The Broad Institute Genomics Platform"/>
            <consortium name="The Broad Institute Genome Sequencing Center for Infectious Disease"/>
            <person name="Wu L."/>
            <person name="Ma J."/>
        </authorList>
    </citation>
    <scope>NUCLEOTIDE SEQUENCE [LARGE SCALE GENOMIC DNA]</scope>
    <source>
        <strain evidence="11">CGMCC 1.15922</strain>
    </source>
</reference>
<evidence type="ECO:0000313" key="11">
    <source>
        <dbReference type="Proteomes" id="UP000626370"/>
    </source>
</evidence>
<organism evidence="10 11">
    <name type="scientific">Thalassotalea profundi</name>
    <dbReference type="NCBI Taxonomy" id="2036687"/>
    <lineage>
        <taxon>Bacteria</taxon>
        <taxon>Pseudomonadati</taxon>
        <taxon>Pseudomonadota</taxon>
        <taxon>Gammaproteobacteria</taxon>
        <taxon>Alteromonadales</taxon>
        <taxon>Colwelliaceae</taxon>
        <taxon>Thalassotalea</taxon>
    </lineage>
</organism>
<keyword evidence="7" id="KW-0998">Cell outer membrane</keyword>
<evidence type="ECO:0000256" key="8">
    <source>
        <dbReference type="SAM" id="Coils"/>
    </source>
</evidence>
<keyword evidence="6" id="KW-0472">Membrane</keyword>
<accession>A0ABQ3IHX3</accession>
<evidence type="ECO:0000256" key="4">
    <source>
        <dbReference type="ARBA" id="ARBA00022452"/>
    </source>
</evidence>
<keyword evidence="8" id="KW-0175">Coiled coil</keyword>
<dbReference type="NCBIfam" id="NF007002">
    <property type="entry name" value="PRK09465.1"/>
    <property type="match status" value="1"/>
</dbReference>
<dbReference type="Proteomes" id="UP000626370">
    <property type="component" value="Unassembled WGS sequence"/>
</dbReference>
<comment type="caution">
    <text evidence="10">The sequence shown here is derived from an EMBL/GenBank/DDBJ whole genome shotgun (WGS) entry which is preliminary data.</text>
</comment>
<keyword evidence="3" id="KW-0813">Transport</keyword>
<keyword evidence="9" id="KW-0732">Signal</keyword>
<dbReference type="Gene3D" id="1.20.1600.10">
    <property type="entry name" value="Outer membrane efflux proteins (OEP)"/>
    <property type="match status" value="1"/>
</dbReference>
<evidence type="ECO:0000256" key="3">
    <source>
        <dbReference type="ARBA" id="ARBA00022448"/>
    </source>
</evidence>
<proteinExistence type="inferred from homology"/>
<evidence type="ECO:0000256" key="2">
    <source>
        <dbReference type="ARBA" id="ARBA00007613"/>
    </source>
</evidence>
<feature type="coiled-coil region" evidence="8">
    <location>
        <begin position="149"/>
        <end position="176"/>
    </location>
</feature>
<evidence type="ECO:0000256" key="1">
    <source>
        <dbReference type="ARBA" id="ARBA00004442"/>
    </source>
</evidence>
<protein>
    <submittedName>
        <fullName evidence="10">Outer membrane channel protein TolC</fullName>
    </submittedName>
</protein>
<dbReference type="NCBIfam" id="TIGR01844">
    <property type="entry name" value="type_I_sec_TolC"/>
    <property type="match status" value="1"/>
</dbReference>
<dbReference type="RefSeq" id="WP_189377194.1">
    <property type="nucleotide sequence ID" value="NZ_BNAH01000004.1"/>
</dbReference>
<dbReference type="InterPro" id="IPR003423">
    <property type="entry name" value="OMP_efflux"/>
</dbReference>
<dbReference type="InterPro" id="IPR058622">
    <property type="entry name" value="TolC"/>
</dbReference>